<feature type="domain" description="AIR9-like A9" evidence="1">
    <location>
        <begin position="9"/>
        <end position="97"/>
    </location>
</feature>
<reference evidence="2" key="1">
    <citation type="submission" date="2022-05" db="EMBL/GenBank/DDBJ databases">
        <title>The Musa troglodytarum L. genome provides insights into the mechanism of non-climacteric behaviour and enrichment of carotenoids.</title>
        <authorList>
            <person name="Wang J."/>
        </authorList>
    </citation>
    <scope>NUCLEOTIDE SEQUENCE</scope>
    <source>
        <tissue evidence="2">Leaf</tissue>
    </source>
</reference>
<gene>
    <name evidence="2" type="ORF">MUK42_03186</name>
</gene>
<dbReference type="EMBL" id="CP097508">
    <property type="protein sequence ID" value="URE10229.1"/>
    <property type="molecule type" value="Genomic_DNA"/>
</dbReference>
<proteinExistence type="predicted"/>
<evidence type="ECO:0000313" key="3">
    <source>
        <dbReference type="Proteomes" id="UP001055439"/>
    </source>
</evidence>
<feature type="non-terminal residue" evidence="2">
    <location>
        <position position="1"/>
    </location>
</feature>
<sequence>DPKGIELVLPSCCEDQEIVPLKSYYGGKEGTGKYVWYRTKEKIDESEVVNKADSSDDILLVGETLTYTPSFEDIGCYLALCWVPTWTDGKLGKPLVAFSSHVVMAALPSGSEVCIQELTSGVYAGEGKYYGGYKGSSLYSWYRKTKEGIIVLITEANSTIYEVKDSDYNYRLLFGYVLAR</sequence>
<evidence type="ECO:0000313" key="2">
    <source>
        <dbReference type="EMBL" id="URE10229.1"/>
    </source>
</evidence>
<organism evidence="2 3">
    <name type="scientific">Musa troglodytarum</name>
    <name type="common">fe'i banana</name>
    <dbReference type="NCBI Taxonomy" id="320322"/>
    <lineage>
        <taxon>Eukaryota</taxon>
        <taxon>Viridiplantae</taxon>
        <taxon>Streptophyta</taxon>
        <taxon>Embryophyta</taxon>
        <taxon>Tracheophyta</taxon>
        <taxon>Spermatophyta</taxon>
        <taxon>Magnoliopsida</taxon>
        <taxon>Liliopsida</taxon>
        <taxon>Zingiberales</taxon>
        <taxon>Musaceae</taxon>
        <taxon>Musa</taxon>
    </lineage>
</organism>
<protein>
    <submittedName>
        <fullName evidence="2">Leucine rich repeat</fullName>
    </submittedName>
</protein>
<accession>A0A9E7G836</accession>
<name>A0A9E7G836_9LILI</name>
<keyword evidence="3" id="KW-1185">Reference proteome</keyword>
<dbReference type="OrthoDB" id="805306at2759"/>
<dbReference type="Pfam" id="PF23197">
    <property type="entry name" value="IG_AIR9"/>
    <property type="match status" value="2"/>
</dbReference>
<evidence type="ECO:0000259" key="1">
    <source>
        <dbReference type="Pfam" id="PF23197"/>
    </source>
</evidence>
<dbReference type="AlphaFoldDB" id="A0A9E7G836"/>
<feature type="domain" description="AIR9-like A9" evidence="1">
    <location>
        <begin position="122"/>
        <end position="177"/>
    </location>
</feature>
<dbReference type="Proteomes" id="UP001055439">
    <property type="component" value="Chromosome 6"/>
</dbReference>
<dbReference type="InterPro" id="IPR056284">
    <property type="entry name" value="AIR9-like_A9"/>
</dbReference>